<accession>D0A265</accession>
<evidence type="ECO:0000256" key="4">
    <source>
        <dbReference type="ARBA" id="ARBA00022722"/>
    </source>
</evidence>
<comment type="cofactor">
    <cofactor evidence="1">
        <name>Mn(2+)</name>
        <dbReference type="ChEBI" id="CHEBI:29035"/>
    </cofactor>
</comment>
<keyword evidence="9" id="KW-0234">DNA repair</keyword>
<dbReference type="PANTHER" id="PTHR15822:SF4">
    <property type="entry name" value="TYROSYL-DNA PHOSPHODIESTERASE 2"/>
    <property type="match status" value="1"/>
</dbReference>
<dbReference type="GO" id="GO:0006302">
    <property type="term" value="P:double-strand break repair"/>
    <property type="evidence" value="ECO:0007669"/>
    <property type="project" value="TreeGrafter"/>
</dbReference>
<dbReference type="KEGG" id="tbg:TbgDal_X4440"/>
<evidence type="ECO:0000256" key="6">
    <source>
        <dbReference type="ARBA" id="ARBA00022763"/>
    </source>
</evidence>
<dbReference type="GeneID" id="23865521"/>
<sequence>MLLSTCVFSTMTCSIRKKKNPHMLRRSRLHLLADYRTSSKISDEFNNVLNRSGWGFDHVAVDVGSLSGAAGRLTRDLIGQERDAETVKIIHKQITNVILRRIQPKKSLAIFIDGSEPLWKVRHMRLYPGKKFEGKFYRSAASPMVYSLEDKLRCVGPDLRTPPKEFIVSGPAAPGPVEAKLSAWMLDLATRALPDGAVPTPTVTGAAAAASASAGPPEVTFNDTFCLIGGNDAFLSALGATPFHNITTVTLQQGEMKSLSLSEALEWFAMDHLLKGETSIGSGGNELQKRLASVRTDIVLLYLMANGISATDLPGLGVNFKDLMEAYTAEEANKLYLFGKTSEERCLRMCPLNLERVLTRATRRTSTPTRFCQQSADYLEILLQTHSMICDGGIKNFRWTPNDNDAVPEKQPKIPIERFIGHLKHLAAQGGETTAVADVGSTEPGLAASVDWTFALTGIETLLLSAPKAEMIDQIIPVFTKGHTLPGGVAQDIVDTKNVVEALHKVRRVLQVVVTSDNSGNDDGRIEHPAFNHYPTHYFVRTPGSRGPPPGWTYKSVNLGVRAVALGVRHRVASGMSTAASRVLDSGGVSSKNSLFVFHLKDGITTPSGGGNEDGWLETPCHELAGSSANPASKEISTLRVVTWNVQFSRHSGERTPLGRDGIDWCTSTRYVALAQTLEGLDADVIGMQEVEPAWCKYLSQQPWVREKYAMTCCEHSHAIQPWGVMLLVRRSLCVTSTHHANVPAFSGHTSVMPEVTVVVSEGVPVTVGSMHLLAPYNQNNISNRTTQLDNLTKRLRTRPPINGKQAGLIVMGDFNDCAKNYFTFPPEMGFKDAWLLLHPDEGVSSKSGHTIDGDRNPYAAQIIEKEFYGRADRVLFSSRNLQPIQTEIIGTTSVREMGITKQVDIDKDVPEYLYPSDHFGLLVEFQVV</sequence>
<dbReference type="InterPro" id="IPR051547">
    <property type="entry name" value="TDP2-like"/>
</dbReference>
<dbReference type="Proteomes" id="UP000002316">
    <property type="component" value="Chromosome 10"/>
</dbReference>
<dbReference type="GO" id="GO:0005737">
    <property type="term" value="C:cytoplasm"/>
    <property type="evidence" value="ECO:0007669"/>
    <property type="project" value="TreeGrafter"/>
</dbReference>
<proteinExistence type="predicted"/>
<dbReference type="AlphaFoldDB" id="D0A265"/>
<keyword evidence="5" id="KW-0479">Metal-binding</keyword>
<dbReference type="OrthoDB" id="9975959at2759"/>
<dbReference type="RefSeq" id="XP_011777623.1">
    <property type="nucleotide sequence ID" value="XM_011779321.1"/>
</dbReference>
<organism evidence="12 13">
    <name type="scientific">Trypanosoma brucei gambiense (strain MHOM/CI/86/DAL972)</name>
    <dbReference type="NCBI Taxonomy" id="679716"/>
    <lineage>
        <taxon>Eukaryota</taxon>
        <taxon>Discoba</taxon>
        <taxon>Euglenozoa</taxon>
        <taxon>Kinetoplastea</taxon>
        <taxon>Metakinetoplastina</taxon>
        <taxon>Trypanosomatida</taxon>
        <taxon>Trypanosomatidae</taxon>
        <taxon>Trypanosoma</taxon>
    </lineage>
</organism>
<evidence type="ECO:0000256" key="8">
    <source>
        <dbReference type="ARBA" id="ARBA00022842"/>
    </source>
</evidence>
<evidence type="ECO:0000313" key="12">
    <source>
        <dbReference type="EMBL" id="CBH15359.1"/>
    </source>
</evidence>
<dbReference type="GO" id="GO:0046872">
    <property type="term" value="F:metal ion binding"/>
    <property type="evidence" value="ECO:0007669"/>
    <property type="project" value="UniProtKB-KW"/>
</dbReference>
<protein>
    <submittedName>
        <fullName evidence="12">RNA editing 3' exouridylylase MP99</fullName>
    </submittedName>
</protein>
<evidence type="ECO:0000313" key="13">
    <source>
        <dbReference type="Proteomes" id="UP000002316"/>
    </source>
</evidence>
<keyword evidence="8" id="KW-0460">Magnesium</keyword>
<evidence type="ECO:0000256" key="5">
    <source>
        <dbReference type="ARBA" id="ARBA00022723"/>
    </source>
</evidence>
<dbReference type="InterPro" id="IPR005135">
    <property type="entry name" value="Endo/exonuclease/phosphatase"/>
</dbReference>
<feature type="domain" description="Endonuclease/exonuclease/phosphatase" evidence="11">
    <location>
        <begin position="642"/>
        <end position="919"/>
    </location>
</feature>
<keyword evidence="4" id="KW-0540">Nuclease</keyword>
<evidence type="ECO:0000256" key="3">
    <source>
        <dbReference type="ARBA" id="ARBA00004322"/>
    </source>
</evidence>
<name>D0A265_TRYB9</name>
<dbReference type="EMBL" id="FN554973">
    <property type="protein sequence ID" value="CBH15359.1"/>
    <property type="molecule type" value="Genomic_DNA"/>
</dbReference>
<reference evidence="13" key="1">
    <citation type="journal article" date="2010" name="PLoS Negl. Trop. Dis.">
        <title>The genome sequence of Trypanosoma brucei gambiense, causative agent of chronic human african trypanosomiasis.</title>
        <authorList>
            <person name="Jackson A.P."/>
            <person name="Sanders M."/>
            <person name="Berry A."/>
            <person name="McQuillan J."/>
            <person name="Aslett M.A."/>
            <person name="Quail M.A."/>
            <person name="Chukualim B."/>
            <person name="Capewell P."/>
            <person name="MacLeod A."/>
            <person name="Melville S.E."/>
            <person name="Gibson W."/>
            <person name="Barry J.D."/>
            <person name="Berriman M."/>
            <person name="Hertz-Fowler C."/>
        </authorList>
    </citation>
    <scope>NUCLEOTIDE SEQUENCE [LARGE SCALE GENOMIC DNA]</scope>
    <source>
        <strain evidence="13">MHOM/CI/86/DAL972</strain>
    </source>
</reference>
<dbReference type="VEuPathDB" id="TriTrypDB:Tbg972.10.4440"/>
<comment type="subcellular location">
    <subcellularLocation>
        <location evidence="3">Nucleus</location>
        <location evidence="3">PML body</location>
    </subcellularLocation>
</comment>
<dbReference type="SUPFAM" id="SSF56219">
    <property type="entry name" value="DNase I-like"/>
    <property type="match status" value="1"/>
</dbReference>
<dbReference type="GO" id="GO:0004518">
    <property type="term" value="F:nuclease activity"/>
    <property type="evidence" value="ECO:0007669"/>
    <property type="project" value="UniProtKB-KW"/>
</dbReference>
<evidence type="ECO:0000256" key="1">
    <source>
        <dbReference type="ARBA" id="ARBA00001936"/>
    </source>
</evidence>
<comment type="cofactor">
    <cofactor evidence="2">
        <name>Mg(2+)</name>
        <dbReference type="ChEBI" id="CHEBI:18420"/>
    </cofactor>
</comment>
<evidence type="ECO:0000256" key="7">
    <source>
        <dbReference type="ARBA" id="ARBA00022801"/>
    </source>
</evidence>
<keyword evidence="7" id="KW-0378">Hydrolase</keyword>
<dbReference type="GO" id="GO:0070260">
    <property type="term" value="F:5'-tyrosyl-DNA phosphodiesterase activity"/>
    <property type="evidence" value="ECO:0007669"/>
    <property type="project" value="TreeGrafter"/>
</dbReference>
<dbReference type="CDD" id="cd09080">
    <property type="entry name" value="TDP2"/>
    <property type="match status" value="1"/>
</dbReference>
<dbReference type="PANTHER" id="PTHR15822">
    <property type="entry name" value="TRAF AND TNF RECEPTOR-ASSOCIATED PROTEIN"/>
    <property type="match status" value="1"/>
</dbReference>
<evidence type="ECO:0000256" key="2">
    <source>
        <dbReference type="ARBA" id="ARBA00001946"/>
    </source>
</evidence>
<evidence type="ECO:0000256" key="9">
    <source>
        <dbReference type="ARBA" id="ARBA00023204"/>
    </source>
</evidence>
<keyword evidence="6" id="KW-0227">DNA damage</keyword>
<dbReference type="GO" id="GO:0003697">
    <property type="term" value="F:single-stranded DNA binding"/>
    <property type="evidence" value="ECO:0007669"/>
    <property type="project" value="TreeGrafter"/>
</dbReference>
<dbReference type="Gene3D" id="3.60.10.10">
    <property type="entry name" value="Endonuclease/exonuclease/phosphatase"/>
    <property type="match status" value="1"/>
</dbReference>
<dbReference type="Pfam" id="PF03372">
    <property type="entry name" value="Exo_endo_phos"/>
    <property type="match status" value="1"/>
</dbReference>
<dbReference type="InterPro" id="IPR036691">
    <property type="entry name" value="Endo/exonu/phosph_ase_sf"/>
</dbReference>
<evidence type="ECO:0000259" key="11">
    <source>
        <dbReference type="Pfam" id="PF03372"/>
    </source>
</evidence>
<evidence type="ECO:0000256" key="10">
    <source>
        <dbReference type="ARBA" id="ARBA00023242"/>
    </source>
</evidence>
<keyword evidence="10" id="KW-0539">Nucleus</keyword>
<gene>
    <name evidence="12" type="ORF">TbgDal_X4440</name>
</gene>